<dbReference type="InterPro" id="IPR002075">
    <property type="entry name" value="NTF2_dom"/>
</dbReference>
<protein>
    <recommendedName>
        <fullName evidence="7">NTF2 domain-containing protein</fullName>
    </recommendedName>
</protein>
<dbReference type="InterPro" id="IPR000504">
    <property type="entry name" value="RRM_dom"/>
</dbReference>
<feature type="compositionally biased region" description="Polar residues" evidence="3">
    <location>
        <begin position="179"/>
        <end position="188"/>
    </location>
</feature>
<evidence type="ECO:0000313" key="6">
    <source>
        <dbReference type="EMBL" id="CAD9473056.1"/>
    </source>
</evidence>
<dbReference type="InterPro" id="IPR032710">
    <property type="entry name" value="NTF2-like_dom_sf"/>
</dbReference>
<dbReference type="PROSITE" id="PS50102">
    <property type="entry name" value="RRM"/>
    <property type="match status" value="1"/>
</dbReference>
<dbReference type="Gene3D" id="3.10.450.50">
    <property type="match status" value="1"/>
</dbReference>
<feature type="compositionally biased region" description="Low complexity" evidence="3">
    <location>
        <begin position="288"/>
        <end position="300"/>
    </location>
</feature>
<dbReference type="EMBL" id="HBGS01053952">
    <property type="protein sequence ID" value="CAD9473056.1"/>
    <property type="molecule type" value="Transcribed_RNA"/>
</dbReference>
<dbReference type="SMART" id="SM00360">
    <property type="entry name" value="RRM"/>
    <property type="match status" value="1"/>
</dbReference>
<accession>A0A7S2GVT4</accession>
<dbReference type="InterPro" id="IPR012677">
    <property type="entry name" value="Nucleotide-bd_a/b_plait_sf"/>
</dbReference>
<keyword evidence="1 2" id="KW-0694">RNA-binding</keyword>
<dbReference type="AlphaFoldDB" id="A0A7S2GVT4"/>
<evidence type="ECO:0008006" key="7">
    <source>
        <dbReference type="Google" id="ProtNLM"/>
    </source>
</evidence>
<gene>
    <name evidence="6" type="ORF">DSPE1174_LOCUS27820</name>
</gene>
<dbReference type="PANTHER" id="PTHR10693">
    <property type="entry name" value="RAS GTPASE-ACTIVATING PROTEIN-BINDING PROTEIN"/>
    <property type="match status" value="1"/>
</dbReference>
<proteinExistence type="predicted"/>
<feature type="domain" description="RRM" evidence="4">
    <location>
        <begin position="365"/>
        <end position="442"/>
    </location>
</feature>
<dbReference type="Pfam" id="PF02136">
    <property type="entry name" value="NTF2"/>
    <property type="match status" value="1"/>
</dbReference>
<dbReference type="SUPFAM" id="SSF54928">
    <property type="entry name" value="RNA-binding domain, RBD"/>
    <property type="match status" value="1"/>
</dbReference>
<name>A0A7S2GVT4_9STRA</name>
<dbReference type="GO" id="GO:0003729">
    <property type="term" value="F:mRNA binding"/>
    <property type="evidence" value="ECO:0007669"/>
    <property type="project" value="TreeGrafter"/>
</dbReference>
<dbReference type="CDD" id="cd00780">
    <property type="entry name" value="NTF2"/>
    <property type="match status" value="1"/>
</dbReference>
<evidence type="ECO:0000259" key="4">
    <source>
        <dbReference type="PROSITE" id="PS50102"/>
    </source>
</evidence>
<dbReference type="PANTHER" id="PTHR10693:SF20">
    <property type="entry name" value="AT27578P"/>
    <property type="match status" value="1"/>
</dbReference>
<evidence type="ECO:0000256" key="1">
    <source>
        <dbReference type="ARBA" id="ARBA00022884"/>
    </source>
</evidence>
<dbReference type="InterPro" id="IPR018222">
    <property type="entry name" value="Nuclear_transport_factor_2_euk"/>
</dbReference>
<evidence type="ECO:0000256" key="3">
    <source>
        <dbReference type="SAM" id="MobiDB-lite"/>
    </source>
</evidence>
<feature type="region of interest" description="Disordered" evidence="3">
    <location>
        <begin position="439"/>
        <end position="493"/>
    </location>
</feature>
<evidence type="ECO:0000256" key="2">
    <source>
        <dbReference type="PROSITE-ProRule" id="PRU00176"/>
    </source>
</evidence>
<feature type="region of interest" description="Disordered" evidence="3">
    <location>
        <begin position="174"/>
        <end position="201"/>
    </location>
</feature>
<feature type="compositionally biased region" description="Polar residues" evidence="3">
    <location>
        <begin position="231"/>
        <end position="241"/>
    </location>
</feature>
<feature type="domain" description="NTF2" evidence="5">
    <location>
        <begin position="18"/>
        <end position="143"/>
    </location>
</feature>
<dbReference type="InterPro" id="IPR039539">
    <property type="entry name" value="Ras_GTPase_bind_prot"/>
</dbReference>
<dbReference type="SUPFAM" id="SSF54427">
    <property type="entry name" value="NTF2-like"/>
    <property type="match status" value="1"/>
</dbReference>
<dbReference type="InterPro" id="IPR035979">
    <property type="entry name" value="RBD_domain_sf"/>
</dbReference>
<sequence>MTDDVEATRRGRPSPAVVGKQFIKRYYDLLTTDPSLMYRFYQDQSAMVCGEGTHSEDPVMGMEQIKAKIAERGCLNAIFNLEHGSIDAQPSKDGGVLLMVTGTITKKNAPPRQFVQSFFLAEQQNSIKTYPPAYFVLNDTFRIVTPPPNVINSYMSVKQSTNYSATAAKSVAPAASATELPTTAQVKTSVSPASSSAVDSGVPKSVASVSSAPAVNNAVSVLKPAVVPAASGTSKSPSAVSTVLEAQEPDVSEAAEASISPTGGAGGEGSNIKVNSWAGIVKSTTRKQQTPSPAPQSRAPAPAPQTTPPESANLPLPLPTQDDELESTEELPIPTADAEPTQNELLLSKAAKKHVQLTADEVPSTAVFVKNIEVDMGEEDLKAVFESYLQDNGHILVAPHFDRGFAFVDLGSTAAVARAVSASRGDGIQVGEKRLTVEPSKKPVRPSGLRAMNERKVSGVPAAKTPGQGRGRVASGRGRGGRGEGRGGPRSAQ</sequence>
<feature type="compositionally biased region" description="Low complexity" evidence="3">
    <location>
        <begin position="189"/>
        <end position="201"/>
    </location>
</feature>
<feature type="region of interest" description="Disordered" evidence="3">
    <location>
        <begin position="229"/>
        <end position="338"/>
    </location>
</feature>
<dbReference type="GO" id="GO:0005829">
    <property type="term" value="C:cytosol"/>
    <property type="evidence" value="ECO:0007669"/>
    <property type="project" value="TreeGrafter"/>
</dbReference>
<evidence type="ECO:0000259" key="5">
    <source>
        <dbReference type="PROSITE" id="PS50177"/>
    </source>
</evidence>
<organism evidence="6">
    <name type="scientific">Octactis speculum</name>
    <dbReference type="NCBI Taxonomy" id="3111310"/>
    <lineage>
        <taxon>Eukaryota</taxon>
        <taxon>Sar</taxon>
        <taxon>Stramenopiles</taxon>
        <taxon>Ochrophyta</taxon>
        <taxon>Dictyochophyceae</taxon>
        <taxon>Dictyochales</taxon>
        <taxon>Dictyochaceae</taxon>
        <taxon>Octactis</taxon>
    </lineage>
</organism>
<reference evidence="6" key="1">
    <citation type="submission" date="2021-01" db="EMBL/GenBank/DDBJ databases">
        <authorList>
            <person name="Corre E."/>
            <person name="Pelletier E."/>
            <person name="Niang G."/>
            <person name="Scheremetjew M."/>
            <person name="Finn R."/>
            <person name="Kale V."/>
            <person name="Holt S."/>
            <person name="Cochrane G."/>
            <person name="Meng A."/>
            <person name="Brown T."/>
            <person name="Cohen L."/>
        </authorList>
    </citation>
    <scope>NUCLEOTIDE SEQUENCE</scope>
    <source>
        <strain evidence="6">CCMP1381</strain>
    </source>
</reference>
<dbReference type="GO" id="GO:1990904">
    <property type="term" value="C:ribonucleoprotein complex"/>
    <property type="evidence" value="ECO:0007669"/>
    <property type="project" value="TreeGrafter"/>
</dbReference>
<dbReference type="PROSITE" id="PS50177">
    <property type="entry name" value="NTF2_DOMAIN"/>
    <property type="match status" value="1"/>
</dbReference>
<dbReference type="Gene3D" id="3.30.70.330">
    <property type="match status" value="1"/>
</dbReference>